<comment type="subunit">
    <text evidence="10">Component of the oligosaccharyltransferase (OST) complex.</text>
</comment>
<comment type="pathway">
    <text evidence="3 10">Protein modification; protein glycosylation.</text>
</comment>
<keyword evidence="7 10" id="KW-0256">Endoplasmic reticulum</keyword>
<dbReference type="PANTHER" id="PTHR21049">
    <property type="entry name" value="RIBOPHORIN I"/>
    <property type="match status" value="1"/>
</dbReference>
<evidence type="ECO:0000256" key="8">
    <source>
        <dbReference type="ARBA" id="ARBA00022989"/>
    </source>
</evidence>
<dbReference type="EMBL" id="JAACJK010000113">
    <property type="protein sequence ID" value="KAF5331636.1"/>
    <property type="molecule type" value="Genomic_DNA"/>
</dbReference>
<comment type="subcellular location">
    <subcellularLocation>
        <location evidence="2 10">Endoplasmic reticulum membrane</location>
        <topology evidence="2 10">Single-pass type I membrane protein</topology>
    </subcellularLocation>
</comment>
<dbReference type="OrthoDB" id="310030at2759"/>
<comment type="similarity">
    <text evidence="4 10">Belongs to the OST1 family.</text>
</comment>
<comment type="function">
    <text evidence="1 10">Subunit of the oligosaccharyl transferase (OST) complex that catalyzes the initial transfer of a defined glycan (Glc(3)Man(9)GlcNAc(2) in eukaryotes) from the lipid carrier dolichol-pyrophosphate to an asparagine residue within an Asn-X-Ser/Thr consensus motif in nascent polypeptide chains, the first step in protein N-glycosylation. N-glycosylation occurs cotranslationally and the complex associates with the Sec61 complex at the channel-forming translocon complex that mediates protein translocation across the endoplasmic reticulum (ER). All subunits are required for a maximal enzyme activity.</text>
</comment>
<evidence type="ECO:0000256" key="1">
    <source>
        <dbReference type="ARBA" id="ARBA00002791"/>
    </source>
</evidence>
<dbReference type="UniPathway" id="UPA00378"/>
<reference evidence="11 12" key="1">
    <citation type="journal article" date="2020" name="ISME J.">
        <title>Uncovering the hidden diversity of litter-decomposition mechanisms in mushroom-forming fungi.</title>
        <authorList>
            <person name="Floudas D."/>
            <person name="Bentzer J."/>
            <person name="Ahren D."/>
            <person name="Johansson T."/>
            <person name="Persson P."/>
            <person name="Tunlid A."/>
        </authorList>
    </citation>
    <scope>NUCLEOTIDE SEQUENCE [LARGE SCALE GENOMIC DNA]</scope>
    <source>
        <strain evidence="11 12">CBS 175.51</strain>
    </source>
</reference>
<comment type="caution">
    <text evidence="11">The sequence shown here is derived from an EMBL/GenBank/DDBJ whole genome shotgun (WGS) entry which is preliminary data.</text>
</comment>
<keyword evidence="8 10" id="KW-1133">Transmembrane helix</keyword>
<keyword evidence="12" id="KW-1185">Reference proteome</keyword>
<dbReference type="GO" id="GO:0008250">
    <property type="term" value="C:oligosaccharyltransferase complex"/>
    <property type="evidence" value="ECO:0007669"/>
    <property type="project" value="UniProtKB-UniRule"/>
</dbReference>
<organism evidence="11 12">
    <name type="scientific">Ephemerocybe angulata</name>
    <dbReference type="NCBI Taxonomy" id="980116"/>
    <lineage>
        <taxon>Eukaryota</taxon>
        <taxon>Fungi</taxon>
        <taxon>Dikarya</taxon>
        <taxon>Basidiomycota</taxon>
        <taxon>Agaricomycotina</taxon>
        <taxon>Agaricomycetes</taxon>
        <taxon>Agaricomycetidae</taxon>
        <taxon>Agaricales</taxon>
        <taxon>Agaricineae</taxon>
        <taxon>Psathyrellaceae</taxon>
        <taxon>Ephemerocybe</taxon>
    </lineage>
</organism>
<feature type="transmembrane region" description="Helical" evidence="10">
    <location>
        <begin position="456"/>
        <end position="476"/>
    </location>
</feature>
<evidence type="ECO:0000313" key="11">
    <source>
        <dbReference type="EMBL" id="KAF5331636.1"/>
    </source>
</evidence>
<dbReference type="InterPro" id="IPR007676">
    <property type="entry name" value="Ribophorin_I"/>
</dbReference>
<keyword evidence="5 10" id="KW-0812">Transmembrane</keyword>
<name>A0A8H5BZ01_9AGAR</name>
<proteinExistence type="inferred from homology"/>
<keyword evidence="9 10" id="KW-0472">Membrane</keyword>
<protein>
    <recommendedName>
        <fullName evidence="10">Dolichyl-diphosphooligosaccharide--protein glycosyltransferase subunit 1</fullName>
    </recommendedName>
</protein>
<feature type="signal peptide" evidence="10">
    <location>
        <begin position="1"/>
        <end position="23"/>
    </location>
</feature>
<evidence type="ECO:0000256" key="3">
    <source>
        <dbReference type="ARBA" id="ARBA00004922"/>
    </source>
</evidence>
<accession>A0A8H5BZ01</accession>
<evidence type="ECO:0000256" key="7">
    <source>
        <dbReference type="ARBA" id="ARBA00022824"/>
    </source>
</evidence>
<dbReference type="PANTHER" id="PTHR21049:SF0">
    <property type="entry name" value="DOLICHYL-DIPHOSPHOOLIGOSACCHARIDE--PROTEIN GLYCOSYLTRANSFERASE SUBUNIT 1"/>
    <property type="match status" value="1"/>
</dbReference>
<dbReference type="AlphaFoldDB" id="A0A8H5BZ01"/>
<evidence type="ECO:0000256" key="9">
    <source>
        <dbReference type="ARBA" id="ARBA00023136"/>
    </source>
</evidence>
<gene>
    <name evidence="11" type="ORF">D9611_007677</name>
</gene>
<dbReference type="Pfam" id="PF04597">
    <property type="entry name" value="Ribophorin_I"/>
    <property type="match status" value="1"/>
</dbReference>
<evidence type="ECO:0000256" key="6">
    <source>
        <dbReference type="ARBA" id="ARBA00022729"/>
    </source>
</evidence>
<dbReference type="Proteomes" id="UP000541558">
    <property type="component" value="Unassembled WGS sequence"/>
</dbReference>
<evidence type="ECO:0000256" key="5">
    <source>
        <dbReference type="ARBA" id="ARBA00022692"/>
    </source>
</evidence>
<feature type="chain" id="PRO_5034674162" description="Dolichyl-diphosphooligosaccharide--protein glycosyltransferase subunit 1" evidence="10">
    <location>
        <begin position="24"/>
        <end position="487"/>
    </location>
</feature>
<evidence type="ECO:0000256" key="2">
    <source>
        <dbReference type="ARBA" id="ARBA00004115"/>
    </source>
</evidence>
<dbReference type="GO" id="GO:0018279">
    <property type="term" value="P:protein N-linked glycosylation via asparagine"/>
    <property type="evidence" value="ECO:0007669"/>
    <property type="project" value="TreeGrafter"/>
</dbReference>
<evidence type="ECO:0000256" key="10">
    <source>
        <dbReference type="RuleBase" id="RU361143"/>
    </source>
</evidence>
<sequence length="487" mass="53922">MSLKWASVPLFLLLSITSGLCGASSFENTAVVRTVELGGSVVHVTTTYAIRALENNLKTYTIALGKEDRAKTSWVEVKVKGQDKTLPFTERVEKHLSLFDVTLPKPLSGNKTLNIVFENIQTHATTPWPQTAAQNEDQALKYTTDLFVLSPYSTLVQRTKLRALTPRFISWAEPQGIDAFVGDAAVTKNGANVVYGPYKDVPPSTSDNFLEKYQQPVTVHYFHEQPVLEVRKLNRAVEISHWGANLNIQDDISLYNAGPKLKGHFSRIEHQMQGYNKKGAPHVLPALTLGLPPGIRNTYYYDTIGNVSTSKLRVAPLPPKGAQRSQYSILELRPRYPLLGGWNYSFTLGWDAPLESSASYDKKTGTYIVAIPILTPIPGAVITDEELKIILPEGATDVSYVTPFPALSAVMGTHVTFLDTVGRPSITLRYKNLTLKHAQEIYVTYKVSTLAHIKKGLTVATALFTLFVLAGVARRLDLSINRKKKVQ</sequence>
<evidence type="ECO:0000256" key="4">
    <source>
        <dbReference type="ARBA" id="ARBA00008905"/>
    </source>
</evidence>
<evidence type="ECO:0000313" key="12">
    <source>
        <dbReference type="Proteomes" id="UP000541558"/>
    </source>
</evidence>
<keyword evidence="6 10" id="KW-0732">Signal</keyword>